<dbReference type="InterPro" id="IPR007438">
    <property type="entry name" value="DUF488"/>
</dbReference>
<protein>
    <submittedName>
        <fullName evidence="3">Uncharacterized conserved protein</fullName>
    </submittedName>
</protein>
<evidence type="ECO:0000313" key="1">
    <source>
        <dbReference type="EMBL" id="SSZ39891.1"/>
    </source>
</evidence>
<evidence type="ECO:0000313" key="2">
    <source>
        <dbReference type="EMBL" id="SSZ40322.1"/>
    </source>
</evidence>
<evidence type="ECO:0000313" key="4">
    <source>
        <dbReference type="Proteomes" id="UP000253846"/>
    </source>
</evidence>
<dbReference type="Pfam" id="PF04343">
    <property type="entry name" value="DUF488"/>
    <property type="match status" value="1"/>
</dbReference>
<accession>A0A336NGX1</accession>
<organism evidence="3 4">
    <name type="scientific">Bartonella grahamii</name>
    <dbReference type="NCBI Taxonomy" id="33045"/>
    <lineage>
        <taxon>Bacteria</taxon>
        <taxon>Pseudomonadati</taxon>
        <taxon>Pseudomonadota</taxon>
        <taxon>Alphaproteobacteria</taxon>
        <taxon>Hyphomicrobiales</taxon>
        <taxon>Bartonellaceae</taxon>
        <taxon>Bartonella</taxon>
    </lineage>
</organism>
<dbReference type="AlphaFoldDB" id="A0A336NGX1"/>
<dbReference type="EMBL" id="UFTD01000003">
    <property type="protein sequence ID" value="SSZ40920.1"/>
    <property type="molecule type" value="Genomic_DNA"/>
</dbReference>
<dbReference type="PANTHER" id="PTHR39337">
    <property type="entry name" value="BLR5642 PROTEIN"/>
    <property type="match status" value="1"/>
</dbReference>
<dbReference type="EMBL" id="UFTD01000002">
    <property type="protein sequence ID" value="SSZ40322.1"/>
    <property type="molecule type" value="Genomic_DNA"/>
</dbReference>
<gene>
    <name evidence="1" type="ORF">NCTC12860_01112</name>
    <name evidence="2" type="ORF">NCTC12860_01471</name>
    <name evidence="3" type="ORF">NCTC12860_02081</name>
</gene>
<name>A0A336NGX1_BARGR</name>
<dbReference type="PANTHER" id="PTHR39337:SF1">
    <property type="entry name" value="BLR5642 PROTEIN"/>
    <property type="match status" value="1"/>
</dbReference>
<reference evidence="3 4" key="1">
    <citation type="submission" date="2018-06" db="EMBL/GenBank/DDBJ databases">
        <authorList>
            <consortium name="Pathogen Informatics"/>
            <person name="Doyle S."/>
        </authorList>
    </citation>
    <scope>NUCLEOTIDE SEQUENCE [LARGE SCALE GENOMIC DNA]</scope>
    <source>
        <strain evidence="3 4">NCTC12860</strain>
    </source>
</reference>
<dbReference type="Proteomes" id="UP000253846">
    <property type="component" value="Unassembled WGS sequence"/>
</dbReference>
<sequence>MCNTKHIIIQPAKDEEFCFFTIGYEGRSLENYLSCLIENNIKTLCDVRKNPISRKQGFSKRQLEQAVSNIDIEYMHMPELGITSEKRRNLKTQKDYDRLFEDYQNTTLKNNSCAINKLYQIFLNKKRVAITCFEANVCMCHRGQLALALTQLPDWKYEIEHI</sequence>
<dbReference type="RefSeq" id="WP_015856313.1">
    <property type="nucleotide sequence ID" value="NZ_UFTD01000001.1"/>
</dbReference>
<dbReference type="EMBL" id="UFTD01000001">
    <property type="protein sequence ID" value="SSZ39891.1"/>
    <property type="molecule type" value="Genomic_DNA"/>
</dbReference>
<proteinExistence type="predicted"/>
<evidence type="ECO:0000313" key="3">
    <source>
        <dbReference type="EMBL" id="SSZ40920.1"/>
    </source>
</evidence>